<protein>
    <submittedName>
        <fullName evidence="2">Uncharacterized protein</fullName>
    </submittedName>
</protein>
<feature type="compositionally biased region" description="Pro residues" evidence="1">
    <location>
        <begin position="100"/>
        <end position="110"/>
    </location>
</feature>
<proteinExistence type="predicted"/>
<accession>M3YCC2</accession>
<feature type="compositionally biased region" description="Basic and acidic residues" evidence="1">
    <location>
        <begin position="55"/>
        <end position="73"/>
    </location>
</feature>
<name>M3YCC2_MUSPF</name>
<dbReference type="InParanoid" id="M3YCC2"/>
<evidence type="ECO:0000256" key="1">
    <source>
        <dbReference type="SAM" id="MobiDB-lite"/>
    </source>
</evidence>
<feature type="region of interest" description="Disordered" evidence="1">
    <location>
        <begin position="1"/>
        <end position="110"/>
    </location>
</feature>
<dbReference type="Ensembl" id="ENSMPUT00000009127.1">
    <property type="protein sequence ID" value="ENSMPUP00000008979.1"/>
    <property type="gene ID" value="ENSMPUG00000009052.1"/>
</dbReference>
<dbReference type="AlphaFoldDB" id="M3YCC2"/>
<reference evidence="2" key="1">
    <citation type="submission" date="2024-06" db="UniProtKB">
        <authorList>
            <consortium name="Ensembl"/>
        </authorList>
    </citation>
    <scope>IDENTIFICATION</scope>
</reference>
<evidence type="ECO:0000313" key="2">
    <source>
        <dbReference type="Ensembl" id="ENSMPUP00000008979.1"/>
    </source>
</evidence>
<dbReference type="EMBL" id="AEYP01101131">
    <property type="status" value="NOT_ANNOTATED_CDS"/>
    <property type="molecule type" value="Genomic_DNA"/>
</dbReference>
<organism evidence="2">
    <name type="scientific">Mustela putorius furo</name>
    <name type="common">European domestic ferret</name>
    <name type="synonym">Mustela furo</name>
    <dbReference type="NCBI Taxonomy" id="9669"/>
    <lineage>
        <taxon>Eukaryota</taxon>
        <taxon>Metazoa</taxon>
        <taxon>Chordata</taxon>
        <taxon>Craniata</taxon>
        <taxon>Vertebrata</taxon>
        <taxon>Euteleostomi</taxon>
        <taxon>Mammalia</taxon>
        <taxon>Eutheria</taxon>
        <taxon>Laurasiatheria</taxon>
        <taxon>Carnivora</taxon>
        <taxon>Caniformia</taxon>
        <taxon>Musteloidea</taxon>
        <taxon>Mustelidae</taxon>
        <taxon>Mustelinae</taxon>
        <taxon>Mustela</taxon>
    </lineage>
</organism>
<sequence>MACWPGPRSPPPQGTPTDGCQACPGSRAHWLGLTQGWAPTSSSPDSGRPLAGGSWKRDREGGRRWDSRSEERVGLTALCGSESGPGSRLRSPVTLHAPRSPAPPRPHQPQ</sequence>
<dbReference type="HOGENOM" id="CLU_2170239_0_0_1"/>
<dbReference type="EMBL" id="AEYP01101130">
    <property type="status" value="NOT_ANNOTATED_CDS"/>
    <property type="molecule type" value="Genomic_DNA"/>
</dbReference>